<dbReference type="Proteomes" id="UP000064912">
    <property type="component" value="Chromosome"/>
</dbReference>
<evidence type="ECO:0000313" key="1">
    <source>
        <dbReference type="EMBL" id="BAQ70845.1"/>
    </source>
</evidence>
<organism evidence="1 2">
    <name type="scientific">Rhodovulum sulfidophilum</name>
    <name type="common">Rhodobacter sulfidophilus</name>
    <dbReference type="NCBI Taxonomy" id="35806"/>
    <lineage>
        <taxon>Bacteria</taxon>
        <taxon>Pseudomonadati</taxon>
        <taxon>Pseudomonadota</taxon>
        <taxon>Alphaproteobacteria</taxon>
        <taxon>Rhodobacterales</taxon>
        <taxon>Paracoccaceae</taxon>
        <taxon>Rhodovulum</taxon>
    </lineage>
</organism>
<dbReference type="PATRIC" id="fig|35806.4.peg.3813"/>
<dbReference type="KEGG" id="rsu:NHU_03719"/>
<evidence type="ECO:0008006" key="3">
    <source>
        <dbReference type="Google" id="ProtNLM"/>
    </source>
</evidence>
<dbReference type="Gene3D" id="3.30.429.10">
    <property type="entry name" value="Macrophage Migration Inhibitory Factor"/>
    <property type="match status" value="1"/>
</dbReference>
<name>A0A0D6B7Q4_RHOSU</name>
<dbReference type="SUPFAM" id="SSF55331">
    <property type="entry name" value="Tautomerase/MIF"/>
    <property type="match status" value="1"/>
</dbReference>
<sequence length="143" mass="15713">MYPVNIRPRSGCRLTPSRQEIAMPFIEVFDREPVQETRAVATSLMTDGLCAAFGIKPEIVTVYYFSTPENSYGHAGKYGENAEIFRIFAKVHAFPRSAEAKAEAARALTGALCRAYGAQPRDVIVYFFDRDPGDAFHGGVASA</sequence>
<accession>A0A0D6B7Q4</accession>
<proteinExistence type="predicted"/>
<evidence type="ECO:0000313" key="2">
    <source>
        <dbReference type="Proteomes" id="UP000064912"/>
    </source>
</evidence>
<reference evidence="1 2" key="1">
    <citation type="submission" date="2015-02" db="EMBL/GenBank/DDBJ databases">
        <title>Genome sequene of Rhodovulum sulfidophilum DSM 2351.</title>
        <authorList>
            <person name="Nagao N."/>
        </authorList>
    </citation>
    <scope>NUCLEOTIDE SEQUENCE [LARGE SCALE GENOMIC DNA]</scope>
    <source>
        <strain evidence="1 2">DSM 2351</strain>
    </source>
</reference>
<dbReference type="AlphaFoldDB" id="A0A0D6B7Q4"/>
<dbReference type="EMBL" id="AP014800">
    <property type="protein sequence ID" value="BAQ70845.1"/>
    <property type="molecule type" value="Genomic_DNA"/>
</dbReference>
<protein>
    <recommendedName>
        <fullName evidence="3">4-oxalocrotonate tautomerase domain-containing protein</fullName>
    </recommendedName>
</protein>
<gene>
    <name evidence="1" type="ORF">NHU_03719</name>
</gene>
<dbReference type="eggNOG" id="COG1942">
    <property type="taxonomic scope" value="Bacteria"/>
</dbReference>
<dbReference type="InterPro" id="IPR014347">
    <property type="entry name" value="Tautomerase/MIF_sf"/>
</dbReference>